<dbReference type="AlphaFoldDB" id="A0A495W303"/>
<dbReference type="EMBL" id="RBXO01000001">
    <property type="protein sequence ID" value="RKT54208.1"/>
    <property type="molecule type" value="Genomic_DNA"/>
</dbReference>
<proteinExistence type="predicted"/>
<keyword evidence="3" id="KW-1185">Reference proteome</keyword>
<dbReference type="Proteomes" id="UP000282084">
    <property type="component" value="Unassembled WGS sequence"/>
</dbReference>
<reference evidence="2 3" key="1">
    <citation type="submission" date="2018-10" db="EMBL/GenBank/DDBJ databases">
        <title>Sequencing the genomes of 1000 actinobacteria strains.</title>
        <authorList>
            <person name="Klenk H.-P."/>
        </authorList>
    </citation>
    <scope>NUCLEOTIDE SEQUENCE [LARGE SCALE GENOMIC DNA]</scope>
    <source>
        <strain evidence="2 3">DSM 43800</strain>
    </source>
</reference>
<keyword evidence="1" id="KW-1133">Transmembrane helix</keyword>
<accession>A0A495W303</accession>
<evidence type="ECO:0000313" key="2">
    <source>
        <dbReference type="EMBL" id="RKT54208.1"/>
    </source>
</evidence>
<sequence length="178" mass="19299">MAQRVSRGKVVLFGLLAGGLFGVTHGLQRDSLWAGVVFGALFGAVMAVSMRRVWGSTALRGLNFGERRAVSRAMRQGVPVEDPRLARPLVDQADAVLATPFPLKTLRVMFALPGLLGLVVGVLGFLDEGPAGLVAGVPLLVIALVLLFVVIPFGLRQRERVRRSRDVTRERYQLSEVE</sequence>
<keyword evidence="1" id="KW-0812">Transmembrane</keyword>
<dbReference type="OrthoDB" id="3695657at2"/>
<feature type="transmembrane region" description="Helical" evidence="1">
    <location>
        <begin position="132"/>
        <end position="155"/>
    </location>
</feature>
<evidence type="ECO:0000313" key="3">
    <source>
        <dbReference type="Proteomes" id="UP000282084"/>
    </source>
</evidence>
<feature type="transmembrane region" description="Helical" evidence="1">
    <location>
        <begin position="32"/>
        <end position="50"/>
    </location>
</feature>
<protein>
    <submittedName>
        <fullName evidence="2">Uncharacterized protein</fullName>
    </submittedName>
</protein>
<gene>
    <name evidence="2" type="ORF">C8E97_2823</name>
</gene>
<comment type="caution">
    <text evidence="2">The sequence shown here is derived from an EMBL/GenBank/DDBJ whole genome shotgun (WGS) entry which is preliminary data.</text>
</comment>
<feature type="transmembrane region" description="Helical" evidence="1">
    <location>
        <begin position="108"/>
        <end position="126"/>
    </location>
</feature>
<name>A0A495W303_9PSEU</name>
<organism evidence="2 3">
    <name type="scientific">Saccharothrix australiensis</name>
    <dbReference type="NCBI Taxonomy" id="2072"/>
    <lineage>
        <taxon>Bacteria</taxon>
        <taxon>Bacillati</taxon>
        <taxon>Actinomycetota</taxon>
        <taxon>Actinomycetes</taxon>
        <taxon>Pseudonocardiales</taxon>
        <taxon>Pseudonocardiaceae</taxon>
        <taxon>Saccharothrix</taxon>
    </lineage>
</organism>
<evidence type="ECO:0000256" key="1">
    <source>
        <dbReference type="SAM" id="Phobius"/>
    </source>
</evidence>
<dbReference type="RefSeq" id="WP_121005627.1">
    <property type="nucleotide sequence ID" value="NZ_RBXO01000001.1"/>
</dbReference>
<keyword evidence="1" id="KW-0472">Membrane</keyword>